<evidence type="ECO:0000313" key="10">
    <source>
        <dbReference type="EMBL" id="CEO58157.1"/>
    </source>
</evidence>
<evidence type="ECO:0000256" key="4">
    <source>
        <dbReference type="ARBA" id="ARBA00022692"/>
    </source>
</evidence>
<dbReference type="InterPro" id="IPR036259">
    <property type="entry name" value="MFS_trans_sf"/>
</dbReference>
<organism evidence="10">
    <name type="scientific">Bionectria ochroleuca</name>
    <name type="common">Gliocladium roseum</name>
    <dbReference type="NCBI Taxonomy" id="29856"/>
    <lineage>
        <taxon>Eukaryota</taxon>
        <taxon>Fungi</taxon>
        <taxon>Dikarya</taxon>
        <taxon>Ascomycota</taxon>
        <taxon>Pezizomycotina</taxon>
        <taxon>Sordariomycetes</taxon>
        <taxon>Hypocreomycetidae</taxon>
        <taxon>Hypocreales</taxon>
        <taxon>Bionectriaceae</taxon>
        <taxon>Clonostachys</taxon>
    </lineage>
</organism>
<gene>
    <name evidence="10" type="ORF">BN869_000014215_1</name>
</gene>
<feature type="transmembrane region" description="Helical" evidence="8">
    <location>
        <begin position="311"/>
        <end position="337"/>
    </location>
</feature>
<dbReference type="EMBL" id="CDPU01000413">
    <property type="protein sequence ID" value="CEO58157.1"/>
    <property type="molecule type" value="Genomic_DNA"/>
</dbReference>
<name>A0A0B7KRK8_BIOOC</name>
<evidence type="ECO:0000256" key="8">
    <source>
        <dbReference type="SAM" id="Phobius"/>
    </source>
</evidence>
<dbReference type="PROSITE" id="PS50850">
    <property type="entry name" value="MFS"/>
    <property type="match status" value="1"/>
</dbReference>
<feature type="transmembrane region" description="Helical" evidence="8">
    <location>
        <begin position="37"/>
        <end position="55"/>
    </location>
</feature>
<dbReference type="InterPro" id="IPR020846">
    <property type="entry name" value="MFS_dom"/>
</dbReference>
<evidence type="ECO:0000256" key="5">
    <source>
        <dbReference type="ARBA" id="ARBA00022989"/>
    </source>
</evidence>
<proteinExistence type="inferred from homology"/>
<evidence type="ECO:0000259" key="9">
    <source>
        <dbReference type="PROSITE" id="PS50850"/>
    </source>
</evidence>
<feature type="transmembrane region" description="Helical" evidence="8">
    <location>
        <begin position="376"/>
        <end position="397"/>
    </location>
</feature>
<comment type="similarity">
    <text evidence="2">Belongs to the major facilitator superfamily. TCR/Tet family.</text>
</comment>
<feature type="region of interest" description="Disordered" evidence="7">
    <location>
        <begin position="544"/>
        <end position="568"/>
    </location>
</feature>
<feature type="transmembrane region" description="Helical" evidence="8">
    <location>
        <begin position="76"/>
        <end position="95"/>
    </location>
</feature>
<accession>A0A0B7KRK8</accession>
<evidence type="ECO:0000256" key="6">
    <source>
        <dbReference type="ARBA" id="ARBA00023136"/>
    </source>
</evidence>
<feature type="transmembrane region" description="Helical" evidence="8">
    <location>
        <begin position="165"/>
        <end position="185"/>
    </location>
</feature>
<feature type="transmembrane region" description="Helical" evidence="8">
    <location>
        <begin position="436"/>
        <end position="461"/>
    </location>
</feature>
<feature type="domain" description="Major facilitator superfamily (MFS) profile" evidence="9">
    <location>
        <begin position="42"/>
        <end position="539"/>
    </location>
</feature>
<dbReference type="Pfam" id="PF07690">
    <property type="entry name" value="MFS_1"/>
    <property type="match status" value="1"/>
</dbReference>
<dbReference type="AlphaFoldDB" id="A0A0B7KRK8"/>
<evidence type="ECO:0000256" key="3">
    <source>
        <dbReference type="ARBA" id="ARBA00022448"/>
    </source>
</evidence>
<feature type="transmembrane region" description="Helical" evidence="8">
    <location>
        <begin position="403"/>
        <end position="424"/>
    </location>
</feature>
<feature type="compositionally biased region" description="Polar residues" evidence="7">
    <location>
        <begin position="558"/>
        <end position="568"/>
    </location>
</feature>
<evidence type="ECO:0000256" key="2">
    <source>
        <dbReference type="ARBA" id="ARBA00007520"/>
    </source>
</evidence>
<feature type="transmembrane region" description="Helical" evidence="8">
    <location>
        <begin position="107"/>
        <end position="132"/>
    </location>
</feature>
<keyword evidence="3" id="KW-0813">Transport</keyword>
<dbReference type="GO" id="GO:0005886">
    <property type="term" value="C:plasma membrane"/>
    <property type="evidence" value="ECO:0007669"/>
    <property type="project" value="TreeGrafter"/>
</dbReference>
<dbReference type="Gene3D" id="1.20.1250.20">
    <property type="entry name" value="MFS general substrate transporter like domains"/>
    <property type="match status" value="1"/>
</dbReference>
<comment type="subcellular location">
    <subcellularLocation>
        <location evidence="1">Membrane</location>
        <topology evidence="1">Multi-pass membrane protein</topology>
    </subcellularLocation>
</comment>
<feature type="transmembrane region" description="Helical" evidence="8">
    <location>
        <begin position="237"/>
        <end position="263"/>
    </location>
</feature>
<evidence type="ECO:0000256" key="1">
    <source>
        <dbReference type="ARBA" id="ARBA00004141"/>
    </source>
</evidence>
<keyword evidence="4 8" id="KW-0812">Transmembrane</keyword>
<feature type="transmembrane region" description="Helical" evidence="8">
    <location>
        <begin position="269"/>
        <end position="290"/>
    </location>
</feature>
<evidence type="ECO:0000256" key="7">
    <source>
        <dbReference type="SAM" id="MobiDB-lite"/>
    </source>
</evidence>
<dbReference type="PANTHER" id="PTHR23501">
    <property type="entry name" value="MAJOR FACILITATOR SUPERFAMILY"/>
    <property type="match status" value="1"/>
</dbReference>
<sequence>MMATFNAAITKELNLERITARTSELTTEEPLLKPSPWQWRLILFLIYLTSLLNGYDVSNVANIQASVYEAFGHIELLPWVALSYTMGAVAVTPMVRRVVETFDAKVLYTIFYVLFIVACTVSGSATSIYAVIVGRALMGLSYTGVYQMNLNLVSVFADAQEAARIAGMVGMFWAVGIIVGPFISAGFAENSVTTWRWAFYINLPFLGVLLCLTTFCLSPYTVRSTTSRPDSLLSMDFVGGALHCAISILLPCALIMSGISWSWNSSSTIITWVFLAIIFIVYIVQQKYALLTSSKNRVFPVDALTHRIAGLAALGAACSGITYAISLYYLPLFYAFVRGASPLEAAVHVIPFICFFILSIILASIALPLVGYYAPFFALAGILMLVGGVLMTTITSATSDRTIFGYQVLLAIGVGLIFSNAYSVANASLKRPGERIAAAALFNMASFSGICLALAVAGSLYHNVGMLLLQKELAQYGLDRVYISEALAGVASPAFQANARILESLQETVSIVVSSLFYIVVFAGAVCLLASLMMRWEKLDFKPKAEQEGDGEERDNVIQLTIPSSSPP</sequence>
<dbReference type="GO" id="GO:0022857">
    <property type="term" value="F:transmembrane transporter activity"/>
    <property type="evidence" value="ECO:0007669"/>
    <property type="project" value="InterPro"/>
</dbReference>
<reference evidence="10" key="1">
    <citation type="submission" date="2015-01" db="EMBL/GenBank/DDBJ databases">
        <authorList>
            <person name="Durling Mikael"/>
        </authorList>
    </citation>
    <scope>NUCLEOTIDE SEQUENCE</scope>
</reference>
<keyword evidence="5 8" id="KW-1133">Transmembrane helix</keyword>
<protein>
    <recommendedName>
        <fullName evidence="9">Major facilitator superfamily (MFS) profile domain-containing protein</fullName>
    </recommendedName>
</protein>
<feature type="transmembrane region" description="Helical" evidence="8">
    <location>
        <begin position="349"/>
        <end position="369"/>
    </location>
</feature>
<dbReference type="InterPro" id="IPR011701">
    <property type="entry name" value="MFS"/>
</dbReference>
<feature type="transmembrane region" description="Helical" evidence="8">
    <location>
        <begin position="197"/>
        <end position="217"/>
    </location>
</feature>
<keyword evidence="6 8" id="KW-0472">Membrane</keyword>
<feature type="transmembrane region" description="Helical" evidence="8">
    <location>
        <begin position="511"/>
        <end position="534"/>
    </location>
</feature>
<dbReference type="SUPFAM" id="SSF103473">
    <property type="entry name" value="MFS general substrate transporter"/>
    <property type="match status" value="1"/>
</dbReference>
<dbReference type="PANTHER" id="PTHR23501:SF12">
    <property type="entry name" value="MAJOR FACILITATOR SUPERFAMILY (MFS) PROFILE DOMAIN-CONTAINING PROTEIN-RELATED"/>
    <property type="match status" value="1"/>
</dbReference>